<reference evidence="11" key="1">
    <citation type="submission" date="2021-02" db="EMBL/GenBank/DDBJ databases">
        <authorList>
            <person name="Nowell W R."/>
        </authorList>
    </citation>
    <scope>NUCLEOTIDE SEQUENCE</scope>
</reference>
<sequence>NFLSLSKRDKDRQLVELTQIVTGIRLFNKECGKGGEGIDNLPAILNEAIPATLKEIQQQIDDAVDSSEKFIAVLDTMTTLSQKQLSKDSSKQRIQESMINCRQLELYLTILLTDVRQSAHEVEDLLTQFKTRLDLLKTTIQNKTAVPTAQVYPQFMHLATIWFGFQDEMVLLSVLSNILYSLEPYTLNAKELLADEAVRKCLMKISIVSDKQRLQANNGGVVVQAEERNSEGIWYYQDTTKNFDKLPLMYKGKNQ</sequence>
<dbReference type="PANTHER" id="PTHR21442">
    <property type="entry name" value="CILIA- AND FLAGELLA-ASSOCIATED PROTEIN 206"/>
    <property type="match status" value="1"/>
</dbReference>
<dbReference type="GO" id="GO:0030030">
    <property type="term" value="P:cell projection organization"/>
    <property type="evidence" value="ECO:0007669"/>
    <property type="project" value="UniProtKB-KW"/>
</dbReference>
<evidence type="ECO:0000256" key="6">
    <source>
        <dbReference type="ARBA" id="ARBA00023069"/>
    </source>
</evidence>
<organism evidence="11 12">
    <name type="scientific">Rotaria magnacalcarata</name>
    <dbReference type="NCBI Taxonomy" id="392030"/>
    <lineage>
        <taxon>Eukaryota</taxon>
        <taxon>Metazoa</taxon>
        <taxon>Spiralia</taxon>
        <taxon>Gnathifera</taxon>
        <taxon>Rotifera</taxon>
        <taxon>Eurotatoria</taxon>
        <taxon>Bdelloidea</taxon>
        <taxon>Philodinida</taxon>
        <taxon>Philodinidae</taxon>
        <taxon>Rotaria</taxon>
    </lineage>
</organism>
<evidence type="ECO:0000256" key="3">
    <source>
        <dbReference type="ARBA" id="ARBA00021602"/>
    </source>
</evidence>
<evidence type="ECO:0000256" key="7">
    <source>
        <dbReference type="ARBA" id="ARBA00023212"/>
    </source>
</evidence>
<keyword evidence="8" id="KW-0966">Cell projection</keyword>
<dbReference type="GO" id="GO:0003356">
    <property type="term" value="P:regulation of cilium beat frequency"/>
    <property type="evidence" value="ECO:0007669"/>
    <property type="project" value="TreeGrafter"/>
</dbReference>
<protein>
    <recommendedName>
        <fullName evidence="3">Cilia- and flagella-associated protein 206</fullName>
    </recommendedName>
</protein>
<evidence type="ECO:0000313" key="10">
    <source>
        <dbReference type="EMBL" id="CAF4691541.1"/>
    </source>
</evidence>
<comment type="function">
    <text evidence="9">Essential for sperm motility and is involved in the regulation of the beating frequency of motile cilia on the epithelial cells of the respiratory tract. Required for the establishment of radial spokes in sperm flagella.</text>
</comment>
<dbReference type="EMBL" id="CAJOBH010180401">
    <property type="protein sequence ID" value="CAF4937541.1"/>
    <property type="molecule type" value="Genomic_DNA"/>
</dbReference>
<dbReference type="AlphaFoldDB" id="A0A8S3D0I7"/>
<accession>A0A8S3D0I7</accession>
<comment type="caution">
    <text evidence="11">The sequence shown here is derived from an EMBL/GenBank/DDBJ whole genome shotgun (WGS) entry which is preliminary data.</text>
</comment>
<dbReference type="EMBL" id="CAJOBJ010124290">
    <property type="protein sequence ID" value="CAF4691541.1"/>
    <property type="molecule type" value="Genomic_DNA"/>
</dbReference>
<dbReference type="GO" id="GO:0005930">
    <property type="term" value="C:axoneme"/>
    <property type="evidence" value="ECO:0007669"/>
    <property type="project" value="UniProtKB-SubCell"/>
</dbReference>
<dbReference type="GO" id="GO:0036064">
    <property type="term" value="C:ciliary basal body"/>
    <property type="evidence" value="ECO:0007669"/>
    <property type="project" value="TreeGrafter"/>
</dbReference>
<name>A0A8S3D0I7_9BILA</name>
<evidence type="ECO:0000256" key="8">
    <source>
        <dbReference type="ARBA" id="ARBA00023273"/>
    </source>
</evidence>
<evidence type="ECO:0000256" key="5">
    <source>
        <dbReference type="ARBA" id="ARBA00022794"/>
    </source>
</evidence>
<keyword evidence="5" id="KW-0970">Cilium biogenesis/degradation</keyword>
<evidence type="ECO:0000256" key="4">
    <source>
        <dbReference type="ARBA" id="ARBA00022490"/>
    </source>
</evidence>
<dbReference type="Proteomes" id="UP000681720">
    <property type="component" value="Unassembled WGS sequence"/>
</dbReference>
<evidence type="ECO:0000313" key="12">
    <source>
        <dbReference type="Proteomes" id="UP000681967"/>
    </source>
</evidence>
<dbReference type="Proteomes" id="UP000681967">
    <property type="component" value="Unassembled WGS sequence"/>
</dbReference>
<keyword evidence="6" id="KW-0969">Cilium</keyword>
<dbReference type="InterPro" id="IPR021897">
    <property type="entry name" value="FAP206"/>
</dbReference>
<comment type="similarity">
    <text evidence="2">Belongs to the CFAP206 family.</text>
</comment>
<keyword evidence="7" id="KW-0206">Cytoskeleton</keyword>
<dbReference type="PANTHER" id="PTHR21442:SF0">
    <property type="entry name" value="CILIA- AND FLAGELLA-ASSOCIATED PROTEIN 206"/>
    <property type="match status" value="1"/>
</dbReference>
<keyword evidence="4" id="KW-0963">Cytoplasm</keyword>
<dbReference type="Pfam" id="PF12018">
    <property type="entry name" value="FAP206"/>
    <property type="match status" value="1"/>
</dbReference>
<evidence type="ECO:0000256" key="9">
    <source>
        <dbReference type="ARBA" id="ARBA00045321"/>
    </source>
</evidence>
<comment type="subcellular location">
    <subcellularLocation>
        <location evidence="1">Cytoplasm</location>
        <location evidence="1">Cytoskeleton</location>
        <location evidence="1">Cilium axoneme</location>
    </subcellularLocation>
</comment>
<evidence type="ECO:0000256" key="1">
    <source>
        <dbReference type="ARBA" id="ARBA00004430"/>
    </source>
</evidence>
<feature type="non-terminal residue" evidence="11">
    <location>
        <position position="1"/>
    </location>
</feature>
<evidence type="ECO:0000313" key="11">
    <source>
        <dbReference type="EMBL" id="CAF4937541.1"/>
    </source>
</evidence>
<proteinExistence type="inferred from homology"/>
<gene>
    <name evidence="11" type="ORF">BYL167_LOCUS53541</name>
    <name evidence="10" type="ORF">GIL414_LOCUS42692</name>
</gene>
<evidence type="ECO:0000256" key="2">
    <source>
        <dbReference type="ARBA" id="ARBA00010500"/>
    </source>
</evidence>